<evidence type="ECO:0000313" key="3">
    <source>
        <dbReference type="EMBL" id="KFA63996.1"/>
    </source>
</evidence>
<proteinExistence type="predicted"/>
<protein>
    <recommendedName>
        <fullName evidence="2">CMP/dCMP-type deaminase domain-containing protein</fullName>
    </recommendedName>
</protein>
<evidence type="ECO:0000313" key="4">
    <source>
        <dbReference type="Proteomes" id="UP000028524"/>
    </source>
</evidence>
<dbReference type="AlphaFoldDB" id="A0A084QJ61"/>
<gene>
    <name evidence="3" type="ORF">S40285_05483</name>
</gene>
<reference evidence="3 4" key="1">
    <citation type="journal article" date="2014" name="BMC Genomics">
        <title>Comparative genome sequencing reveals chemotype-specific gene clusters in the toxigenic black mold Stachybotrys.</title>
        <authorList>
            <person name="Semeiks J."/>
            <person name="Borek D."/>
            <person name="Otwinowski Z."/>
            <person name="Grishin N.V."/>
        </authorList>
    </citation>
    <scope>NUCLEOTIDE SEQUENCE [LARGE SCALE GENOMIC DNA]</scope>
    <source>
        <strain evidence="3 4">IBT 40285</strain>
    </source>
</reference>
<dbReference type="Gene3D" id="3.40.140.10">
    <property type="entry name" value="Cytidine Deaminase, domain 2"/>
    <property type="match status" value="1"/>
</dbReference>
<dbReference type="GO" id="GO:0003824">
    <property type="term" value="F:catalytic activity"/>
    <property type="evidence" value="ECO:0007669"/>
    <property type="project" value="InterPro"/>
</dbReference>
<organism evidence="3 4">
    <name type="scientific">Stachybotrys chlorohalonatus (strain IBT 40285)</name>
    <dbReference type="NCBI Taxonomy" id="1283841"/>
    <lineage>
        <taxon>Eukaryota</taxon>
        <taxon>Fungi</taxon>
        <taxon>Dikarya</taxon>
        <taxon>Ascomycota</taxon>
        <taxon>Pezizomycotina</taxon>
        <taxon>Sordariomycetes</taxon>
        <taxon>Hypocreomycetidae</taxon>
        <taxon>Hypocreales</taxon>
        <taxon>Stachybotryaceae</taxon>
        <taxon>Stachybotrys</taxon>
    </lineage>
</organism>
<evidence type="ECO:0000259" key="2">
    <source>
        <dbReference type="PROSITE" id="PS51747"/>
    </source>
</evidence>
<feature type="region of interest" description="Disordered" evidence="1">
    <location>
        <begin position="15"/>
        <end position="61"/>
    </location>
</feature>
<dbReference type="OrthoDB" id="252265at2759"/>
<evidence type="ECO:0000256" key="1">
    <source>
        <dbReference type="SAM" id="MobiDB-lite"/>
    </source>
</evidence>
<keyword evidence="4" id="KW-1185">Reference proteome</keyword>
<accession>A0A084QJ61</accession>
<dbReference type="InParanoid" id="A0A084QJ61"/>
<feature type="domain" description="CMP/dCMP-type deaminase" evidence="2">
    <location>
        <begin position="95"/>
        <end position="240"/>
    </location>
</feature>
<dbReference type="Pfam" id="PF18785">
    <property type="entry name" value="Inv-AAD"/>
    <property type="match status" value="1"/>
</dbReference>
<dbReference type="GO" id="GO:0006139">
    <property type="term" value="P:nucleobase-containing compound metabolic process"/>
    <property type="evidence" value="ECO:0007669"/>
    <property type="project" value="UniProtKB-ARBA"/>
</dbReference>
<name>A0A084QJ61_STAC4</name>
<sequence>MLSSRALFDKAVGEVLANPSGTPARNHLSGPTRPSPAYPPPASPHRHVLSSGEDKPRPIREPSQSLPMAIIALPIRPAQPPGAGAGVAHPSFTPGDHEALMEYALAQACKCPPASDRFRVGTVLVDADRGEVLATGHALEHPRDWHVEPSAAHAEQSCLADLAAVHRLPEERLVEVLPANTALYTTVEPCNGRFPPEEGCVDKILRLRKAIKTVYVGIREPGTFVSCFNGQDRLKAKGVEVVYPAEHLQGNIYQVTTAGYILP</sequence>
<dbReference type="STRING" id="1283841.A0A084QJ61"/>
<dbReference type="HOGENOM" id="CLU_1058351_0_0_1"/>
<dbReference type="InterPro" id="IPR016193">
    <property type="entry name" value="Cytidine_deaminase-like"/>
</dbReference>
<dbReference type="InterPro" id="IPR002125">
    <property type="entry name" value="CMP_dCMP_dom"/>
</dbReference>
<dbReference type="PROSITE" id="PS51747">
    <property type="entry name" value="CYT_DCMP_DEAMINASES_2"/>
    <property type="match status" value="1"/>
</dbReference>
<dbReference type="Proteomes" id="UP000028524">
    <property type="component" value="Unassembled WGS sequence"/>
</dbReference>
<dbReference type="EMBL" id="KL660705">
    <property type="protein sequence ID" value="KFA63996.1"/>
    <property type="molecule type" value="Genomic_DNA"/>
</dbReference>
<feature type="compositionally biased region" description="Pro residues" evidence="1">
    <location>
        <begin position="33"/>
        <end position="43"/>
    </location>
</feature>
<dbReference type="SUPFAM" id="SSF53927">
    <property type="entry name" value="Cytidine deaminase-like"/>
    <property type="match status" value="1"/>
</dbReference>